<comment type="caution">
    <text evidence="2">The sequence shown here is derived from an EMBL/GenBank/DDBJ whole genome shotgun (WGS) entry which is preliminary data.</text>
</comment>
<gene>
    <name evidence="2" type="ORF">KXQ929_LOCUS48562</name>
</gene>
<sequence length="163" mass="19188">KFTRRGTYRLRKNRMTPTILQEDETLQALAQSTINKQKLIEEATRNVREAESKAQDLSINIQLKEQLIKSVYASTKDVKDTNDQYEQHIKMLEKEVDKAKTEYHDLQKAMQQIATKNTSEKSKLETEYRQKCDMAKARLESLQQKEKQYRDLMSKLSGNSEKR</sequence>
<reference evidence="2" key="1">
    <citation type="submission" date="2021-02" db="EMBL/GenBank/DDBJ databases">
        <authorList>
            <person name="Nowell W R."/>
        </authorList>
    </citation>
    <scope>NUCLEOTIDE SEQUENCE</scope>
</reference>
<dbReference type="AlphaFoldDB" id="A0A820LFM7"/>
<feature type="region of interest" description="Disordered" evidence="1">
    <location>
        <begin position="143"/>
        <end position="163"/>
    </location>
</feature>
<accession>A0A820LFM7</accession>
<name>A0A820LFM7_9BILA</name>
<evidence type="ECO:0000313" key="3">
    <source>
        <dbReference type="Proteomes" id="UP000663868"/>
    </source>
</evidence>
<feature type="non-terminal residue" evidence="2">
    <location>
        <position position="1"/>
    </location>
</feature>
<dbReference type="EMBL" id="CAJOBB010019233">
    <property type="protein sequence ID" value="CAF4356358.1"/>
    <property type="molecule type" value="Genomic_DNA"/>
</dbReference>
<proteinExistence type="predicted"/>
<protein>
    <submittedName>
        <fullName evidence="2">Uncharacterized protein</fullName>
    </submittedName>
</protein>
<dbReference type="Pfam" id="PF25764">
    <property type="entry name" value="KIF21A_4th"/>
    <property type="match status" value="1"/>
</dbReference>
<evidence type="ECO:0000256" key="1">
    <source>
        <dbReference type="SAM" id="MobiDB-lite"/>
    </source>
</evidence>
<dbReference type="Proteomes" id="UP000663868">
    <property type="component" value="Unassembled WGS sequence"/>
</dbReference>
<feature type="compositionally biased region" description="Basic and acidic residues" evidence="1">
    <location>
        <begin position="143"/>
        <end position="153"/>
    </location>
</feature>
<evidence type="ECO:0000313" key="2">
    <source>
        <dbReference type="EMBL" id="CAF4356358.1"/>
    </source>
</evidence>
<organism evidence="2 3">
    <name type="scientific">Adineta steineri</name>
    <dbReference type="NCBI Taxonomy" id="433720"/>
    <lineage>
        <taxon>Eukaryota</taxon>
        <taxon>Metazoa</taxon>
        <taxon>Spiralia</taxon>
        <taxon>Gnathifera</taxon>
        <taxon>Rotifera</taxon>
        <taxon>Eurotatoria</taxon>
        <taxon>Bdelloidea</taxon>
        <taxon>Adinetida</taxon>
        <taxon>Adinetidae</taxon>
        <taxon>Adineta</taxon>
    </lineage>
</organism>